<sequence length="313" mass="35950">MNNLVLKQFIERIDKAMLNLAGIAVSQHGKCIDEHRWTADSPHRLYSLSKSFTSTAVGMAIDEGYLRLTDKPVDIFAELLPEQVDDKLENVTLRDLLMMASGHDKPYLLIHQRDKVMEPDWVKYFLNQPMDLQPGTKFVYDTGCTYVAGAMVQKVTRKKIVDFLMPRLFDKFEIDRPAWLECPKGRNIAGDGLFLRTKELLKFGQLYLQKGIWLGERLISADWINEATKVQIVPSQTEADSDREAMPDWGCGYGYQFWMCQTGAVRADGKDSQFCIIDEKLDAVIAITADEERSQEILTAVWEEIYPRLKYTY</sequence>
<accession>A0ABY5VDB3</accession>
<keyword evidence="3" id="KW-1185">Reference proteome</keyword>
<dbReference type="Pfam" id="PF00144">
    <property type="entry name" value="Beta-lactamase"/>
    <property type="match status" value="1"/>
</dbReference>
<organism evidence="2 3">
    <name type="scientific">Ruminococcus gauvreauii</name>
    <dbReference type="NCBI Taxonomy" id="438033"/>
    <lineage>
        <taxon>Bacteria</taxon>
        <taxon>Bacillati</taxon>
        <taxon>Bacillota</taxon>
        <taxon>Clostridia</taxon>
        <taxon>Eubacteriales</taxon>
        <taxon>Oscillospiraceae</taxon>
        <taxon>Ruminococcus</taxon>
    </lineage>
</organism>
<evidence type="ECO:0000259" key="1">
    <source>
        <dbReference type="Pfam" id="PF00144"/>
    </source>
</evidence>
<dbReference type="PANTHER" id="PTHR43283:SF7">
    <property type="entry name" value="BETA-LACTAMASE-RELATED DOMAIN-CONTAINING PROTEIN"/>
    <property type="match status" value="1"/>
</dbReference>
<dbReference type="SUPFAM" id="SSF56601">
    <property type="entry name" value="beta-lactamase/transpeptidase-like"/>
    <property type="match status" value="1"/>
</dbReference>
<reference evidence="2" key="1">
    <citation type="journal article" date="2022" name="Cell">
        <title>Design, construction, and in vivo augmentation of a complex gut microbiome.</title>
        <authorList>
            <person name="Cheng A.G."/>
            <person name="Ho P.Y."/>
            <person name="Aranda-Diaz A."/>
            <person name="Jain S."/>
            <person name="Yu F.B."/>
            <person name="Meng X."/>
            <person name="Wang M."/>
            <person name="Iakiviak M."/>
            <person name="Nagashima K."/>
            <person name="Zhao A."/>
            <person name="Murugkar P."/>
            <person name="Patil A."/>
            <person name="Atabakhsh K."/>
            <person name="Weakley A."/>
            <person name="Yan J."/>
            <person name="Brumbaugh A.R."/>
            <person name="Higginbottom S."/>
            <person name="Dimas A."/>
            <person name="Shiver A.L."/>
            <person name="Deutschbauer A."/>
            <person name="Neff N."/>
            <person name="Sonnenburg J.L."/>
            <person name="Huang K.C."/>
            <person name="Fischbach M.A."/>
        </authorList>
    </citation>
    <scope>NUCLEOTIDE SEQUENCE</scope>
    <source>
        <strain evidence="2">DSM 19829</strain>
    </source>
</reference>
<name>A0ABY5VDB3_9FIRM</name>
<evidence type="ECO:0000313" key="3">
    <source>
        <dbReference type="Proteomes" id="UP001060164"/>
    </source>
</evidence>
<dbReference type="Gene3D" id="3.40.710.10">
    <property type="entry name" value="DD-peptidase/beta-lactamase superfamily"/>
    <property type="match status" value="1"/>
</dbReference>
<dbReference type="InterPro" id="IPR050789">
    <property type="entry name" value="Diverse_Enzym_Activities"/>
</dbReference>
<proteinExistence type="predicted"/>
<feature type="domain" description="Beta-lactamase-related" evidence="1">
    <location>
        <begin position="22"/>
        <end position="291"/>
    </location>
</feature>
<dbReference type="RefSeq" id="WP_044983368.1">
    <property type="nucleotide sequence ID" value="NZ_CABLBR010000021.1"/>
</dbReference>
<gene>
    <name evidence="2" type="ORF">NQ502_12655</name>
</gene>
<dbReference type="PANTHER" id="PTHR43283">
    <property type="entry name" value="BETA-LACTAMASE-RELATED"/>
    <property type="match status" value="1"/>
</dbReference>
<dbReference type="InterPro" id="IPR001466">
    <property type="entry name" value="Beta-lactam-related"/>
</dbReference>
<dbReference type="Proteomes" id="UP001060164">
    <property type="component" value="Chromosome"/>
</dbReference>
<evidence type="ECO:0000313" key="2">
    <source>
        <dbReference type="EMBL" id="UWP58226.1"/>
    </source>
</evidence>
<dbReference type="EMBL" id="CP102290">
    <property type="protein sequence ID" value="UWP58226.1"/>
    <property type="molecule type" value="Genomic_DNA"/>
</dbReference>
<protein>
    <submittedName>
        <fullName evidence="2">Beta-lactamase family protein</fullName>
    </submittedName>
</protein>
<dbReference type="InterPro" id="IPR012338">
    <property type="entry name" value="Beta-lactam/transpept-like"/>
</dbReference>